<gene>
    <name evidence="1" type="ORF">SSP24_78850</name>
</gene>
<evidence type="ECO:0000313" key="1">
    <source>
        <dbReference type="EMBL" id="GEC10230.1"/>
    </source>
</evidence>
<accession>A0A4Y3VX50</accession>
<dbReference type="Proteomes" id="UP000317881">
    <property type="component" value="Unassembled WGS sequence"/>
</dbReference>
<protein>
    <submittedName>
        <fullName evidence="1">Uncharacterized protein</fullName>
    </submittedName>
</protein>
<reference evidence="1 2" key="1">
    <citation type="submission" date="2019-06" db="EMBL/GenBank/DDBJ databases">
        <title>Whole genome shotgun sequence of Streptomyces spinoverrucosus NBRC 14228.</title>
        <authorList>
            <person name="Hosoyama A."/>
            <person name="Uohara A."/>
            <person name="Ohji S."/>
            <person name="Ichikawa N."/>
        </authorList>
    </citation>
    <scope>NUCLEOTIDE SEQUENCE [LARGE SCALE GENOMIC DNA]</scope>
    <source>
        <strain evidence="1 2">NBRC 14228</strain>
    </source>
</reference>
<comment type="caution">
    <text evidence="1">The sequence shown here is derived from an EMBL/GenBank/DDBJ whole genome shotgun (WGS) entry which is preliminary data.</text>
</comment>
<proteinExistence type="predicted"/>
<keyword evidence="2" id="KW-1185">Reference proteome</keyword>
<dbReference type="AlphaFoldDB" id="A0A4Y3VX50"/>
<organism evidence="1 2">
    <name type="scientific">Streptomyces spinoverrucosus</name>
    <dbReference type="NCBI Taxonomy" id="284043"/>
    <lineage>
        <taxon>Bacteria</taxon>
        <taxon>Bacillati</taxon>
        <taxon>Actinomycetota</taxon>
        <taxon>Actinomycetes</taxon>
        <taxon>Kitasatosporales</taxon>
        <taxon>Streptomycetaceae</taxon>
        <taxon>Streptomyces</taxon>
    </lineage>
</organism>
<evidence type="ECO:0000313" key="2">
    <source>
        <dbReference type="Proteomes" id="UP000317881"/>
    </source>
</evidence>
<dbReference type="RefSeq" id="WP_167529837.1">
    <property type="nucleotide sequence ID" value="NZ_BJND01000098.1"/>
</dbReference>
<dbReference type="EMBL" id="BJND01000098">
    <property type="protein sequence ID" value="GEC10230.1"/>
    <property type="molecule type" value="Genomic_DNA"/>
</dbReference>
<name>A0A4Y3VX50_9ACTN</name>
<sequence>MHTVFLVTVGMACALTSWVHRARVKTIADLVKDRSQLLIEVLNVEERERGALAEALHDNALQSVLAARQDIEDARVVDQPAHGWTGPSAPSPTPPARCAPSSRSCIPRCWSTSGWPVLCGPPPTPPVSAAG</sequence>